<keyword evidence="8" id="KW-1185">Reference proteome</keyword>
<feature type="transmembrane region" description="Helical" evidence="6">
    <location>
        <begin position="387"/>
        <end position="409"/>
    </location>
</feature>
<evidence type="ECO:0000313" key="8">
    <source>
        <dbReference type="Proteomes" id="UP000321534"/>
    </source>
</evidence>
<dbReference type="PANTHER" id="PTHR23513">
    <property type="entry name" value="INTEGRAL MEMBRANE EFFLUX PROTEIN-RELATED"/>
    <property type="match status" value="1"/>
</dbReference>
<dbReference type="OrthoDB" id="3688258at2"/>
<keyword evidence="3 6" id="KW-0812">Transmembrane</keyword>
<dbReference type="PANTHER" id="PTHR23513:SF17">
    <property type="entry name" value="MEMBRANE PROTEIN"/>
    <property type="match status" value="1"/>
</dbReference>
<feature type="transmembrane region" description="Helical" evidence="6">
    <location>
        <begin position="20"/>
        <end position="42"/>
    </location>
</feature>
<proteinExistence type="predicted"/>
<sequence length="422" mass="44037">MTFLRALFTLLRGRDFRRLFVSRVTSSFSDGVFQVALASHILFNPEKAADAQGIAIAFAIVLLPYSALGPFVGVLLDRWPRKRVIVVSQLIRAAAILGVAGLVSGSGTGPAFFGLVLLVFSVNRFILAGLSSAMPHVVSREALVSANSVAPTCGSLAYLLGGAIGTGLRAAGGSDVLDVVLAAAGVLAATWAATRLPFIGPDDTSGAPSVGQITRSVVTGLAEAVRTLPRRARLLLVLVFLTRIPFGFLLLQTLLLFRGPFESGHGARGFGVAAAASAVGFASAAFITPWLAPRLTAVPYAARMLALGAIVCAVLGPFLTPWSIVVVGFVVSFTSQCVKITVDSLLQAHVDDHLLGRAFSAYDVVYNAGMVAAAALGAFVLPASGLAWWPLVSFAVIYGVTATLLGRLWSRATVLDHERPLG</sequence>
<evidence type="ECO:0000256" key="4">
    <source>
        <dbReference type="ARBA" id="ARBA00022989"/>
    </source>
</evidence>
<reference evidence="7 8" key="1">
    <citation type="submission" date="2019-07" db="EMBL/GenBank/DDBJ databases">
        <title>Whole genome shotgun sequence of Terrabacter aerolatus NBRC 106305.</title>
        <authorList>
            <person name="Hosoyama A."/>
            <person name="Uohara A."/>
            <person name="Ohji S."/>
            <person name="Ichikawa N."/>
        </authorList>
    </citation>
    <scope>NUCLEOTIDE SEQUENCE [LARGE SCALE GENOMIC DNA]</scope>
    <source>
        <strain evidence="7 8">NBRC 106305</strain>
    </source>
</reference>
<evidence type="ECO:0000256" key="3">
    <source>
        <dbReference type="ARBA" id="ARBA00022692"/>
    </source>
</evidence>
<dbReference type="InterPro" id="IPR036259">
    <property type="entry name" value="MFS_trans_sf"/>
</dbReference>
<name>A0A512D640_9MICO</name>
<feature type="transmembrane region" description="Helical" evidence="6">
    <location>
        <begin position="364"/>
        <end position="381"/>
    </location>
</feature>
<evidence type="ECO:0000313" key="7">
    <source>
        <dbReference type="EMBL" id="GEO31954.1"/>
    </source>
</evidence>
<feature type="transmembrane region" description="Helical" evidence="6">
    <location>
        <begin position="176"/>
        <end position="194"/>
    </location>
</feature>
<dbReference type="SUPFAM" id="SSF103473">
    <property type="entry name" value="MFS general substrate transporter"/>
    <property type="match status" value="1"/>
</dbReference>
<dbReference type="GO" id="GO:0005886">
    <property type="term" value="C:plasma membrane"/>
    <property type="evidence" value="ECO:0007669"/>
    <property type="project" value="UniProtKB-SubCell"/>
</dbReference>
<dbReference type="InterPro" id="IPR011701">
    <property type="entry name" value="MFS"/>
</dbReference>
<protein>
    <submittedName>
        <fullName evidence="7">MFS transporter</fullName>
    </submittedName>
</protein>
<accession>A0A512D640</accession>
<dbReference type="Pfam" id="PF07690">
    <property type="entry name" value="MFS_1"/>
    <property type="match status" value="1"/>
</dbReference>
<evidence type="ECO:0000256" key="5">
    <source>
        <dbReference type="ARBA" id="ARBA00023136"/>
    </source>
</evidence>
<feature type="transmembrane region" description="Helical" evidence="6">
    <location>
        <begin position="269"/>
        <end position="292"/>
    </location>
</feature>
<dbReference type="AlphaFoldDB" id="A0A512D640"/>
<comment type="caution">
    <text evidence="7">The sequence shown here is derived from an EMBL/GenBank/DDBJ whole genome shotgun (WGS) entry which is preliminary data.</text>
</comment>
<feature type="transmembrane region" description="Helical" evidence="6">
    <location>
        <begin position="304"/>
        <end position="331"/>
    </location>
</feature>
<feature type="transmembrane region" description="Helical" evidence="6">
    <location>
        <begin position="54"/>
        <end position="76"/>
    </location>
</feature>
<keyword evidence="2" id="KW-1003">Cell membrane</keyword>
<dbReference type="RefSeq" id="WP_147068329.1">
    <property type="nucleotide sequence ID" value="NZ_BAAARO010000015.1"/>
</dbReference>
<organism evidence="7 8">
    <name type="scientific">Terrabacter aerolatus</name>
    <dbReference type="NCBI Taxonomy" id="422442"/>
    <lineage>
        <taxon>Bacteria</taxon>
        <taxon>Bacillati</taxon>
        <taxon>Actinomycetota</taxon>
        <taxon>Actinomycetes</taxon>
        <taxon>Micrococcales</taxon>
        <taxon>Intrasporangiaceae</taxon>
        <taxon>Terrabacter</taxon>
    </lineage>
</organism>
<evidence type="ECO:0000256" key="2">
    <source>
        <dbReference type="ARBA" id="ARBA00022475"/>
    </source>
</evidence>
<evidence type="ECO:0000256" key="1">
    <source>
        <dbReference type="ARBA" id="ARBA00004651"/>
    </source>
</evidence>
<dbReference type="GO" id="GO:0022857">
    <property type="term" value="F:transmembrane transporter activity"/>
    <property type="evidence" value="ECO:0007669"/>
    <property type="project" value="InterPro"/>
</dbReference>
<feature type="transmembrane region" description="Helical" evidence="6">
    <location>
        <begin position="234"/>
        <end position="257"/>
    </location>
</feature>
<comment type="subcellular location">
    <subcellularLocation>
        <location evidence="1">Cell membrane</location>
        <topology evidence="1">Multi-pass membrane protein</topology>
    </subcellularLocation>
</comment>
<dbReference type="EMBL" id="BJYX01000031">
    <property type="protein sequence ID" value="GEO31954.1"/>
    <property type="molecule type" value="Genomic_DNA"/>
</dbReference>
<keyword evidence="5 6" id="KW-0472">Membrane</keyword>
<gene>
    <name evidence="7" type="ORF">TAE01_37640</name>
</gene>
<dbReference type="Proteomes" id="UP000321534">
    <property type="component" value="Unassembled WGS sequence"/>
</dbReference>
<dbReference type="Gene3D" id="1.20.1250.20">
    <property type="entry name" value="MFS general substrate transporter like domains"/>
    <property type="match status" value="1"/>
</dbReference>
<evidence type="ECO:0000256" key="6">
    <source>
        <dbReference type="SAM" id="Phobius"/>
    </source>
</evidence>
<dbReference type="CDD" id="cd06173">
    <property type="entry name" value="MFS_MefA_like"/>
    <property type="match status" value="1"/>
</dbReference>
<keyword evidence="4 6" id="KW-1133">Transmembrane helix</keyword>